<dbReference type="BioCyc" id="SENT588858:STM14_RS24355-MONOMER"/>
<dbReference type="Proteomes" id="UP000002695">
    <property type="component" value="Chromosome"/>
</dbReference>
<keyword evidence="2" id="KW-1185">Reference proteome</keyword>
<gene>
    <name evidence="1" type="ordered locus">STM14_0173</name>
</gene>
<reference evidence="1 2" key="1">
    <citation type="journal article" date="2010" name="J. Bacteriol.">
        <title>Short-term signatures of evolutionary change in the Salmonella enterica serovar typhimurium 14028 genome.</title>
        <authorList>
            <person name="Jarvik T."/>
            <person name="Smillie C."/>
            <person name="Groisman E.A."/>
            <person name="Ochman H."/>
        </authorList>
    </citation>
    <scope>NUCLEOTIDE SEQUENCE [LARGE SCALE GENOMIC DNA]</scope>
    <source>
        <strain evidence="2">14028s / SGSC 2262</strain>
    </source>
</reference>
<protein>
    <submittedName>
        <fullName evidence="1">Uncharacterized protein</fullName>
    </submittedName>
</protein>
<evidence type="ECO:0000313" key="2">
    <source>
        <dbReference type="Proteomes" id="UP000002695"/>
    </source>
</evidence>
<dbReference type="KEGG" id="seo:STM14_0173"/>
<sequence length="60" mass="6835">MALRRRVYKSPVRRSASLFGKIFVAPRNNVAVSCNAAKIFRIRLPVLPFAARPLFPRLPQ</sequence>
<proteinExistence type="predicted"/>
<organism evidence="1 2">
    <name type="scientific">Salmonella typhimurium (strain 14028s / SGSC 2262)</name>
    <dbReference type="NCBI Taxonomy" id="588858"/>
    <lineage>
        <taxon>Bacteria</taxon>
        <taxon>Pseudomonadati</taxon>
        <taxon>Pseudomonadota</taxon>
        <taxon>Gammaproteobacteria</taxon>
        <taxon>Enterobacterales</taxon>
        <taxon>Enterobacteriaceae</taxon>
        <taxon>Salmonella</taxon>
    </lineage>
</organism>
<dbReference type="AlphaFoldDB" id="A0A0F6AWT8"/>
<dbReference type="EMBL" id="CP001363">
    <property type="protein sequence ID" value="ACY86709.1"/>
    <property type="molecule type" value="Genomic_DNA"/>
</dbReference>
<name>A0A0F6AWT8_SALT1</name>
<evidence type="ECO:0000313" key="1">
    <source>
        <dbReference type="EMBL" id="ACY86709.1"/>
    </source>
</evidence>
<dbReference type="HOGENOM" id="CLU_2939146_0_0_6"/>
<accession>A0A0F6AWT8</accession>